<evidence type="ECO:0000259" key="1">
    <source>
        <dbReference type="Pfam" id="PF03184"/>
    </source>
</evidence>
<accession>A0ABM4BV95</accession>
<proteinExistence type="predicted"/>
<dbReference type="RefSeq" id="XP_065653082.1">
    <property type="nucleotide sequence ID" value="XM_065797010.1"/>
</dbReference>
<gene>
    <name evidence="3" type="primary">LOC136080393</name>
</gene>
<dbReference type="Pfam" id="PF03184">
    <property type="entry name" value="DDE_1"/>
    <property type="match status" value="1"/>
</dbReference>
<evidence type="ECO:0000313" key="2">
    <source>
        <dbReference type="Proteomes" id="UP001652625"/>
    </source>
</evidence>
<keyword evidence="2" id="KW-1185">Reference proteome</keyword>
<organism evidence="2 3">
    <name type="scientific">Hydra vulgaris</name>
    <name type="common">Hydra</name>
    <name type="synonym">Hydra attenuata</name>
    <dbReference type="NCBI Taxonomy" id="6087"/>
    <lineage>
        <taxon>Eukaryota</taxon>
        <taxon>Metazoa</taxon>
        <taxon>Cnidaria</taxon>
        <taxon>Hydrozoa</taxon>
        <taxon>Hydroidolina</taxon>
        <taxon>Anthoathecata</taxon>
        <taxon>Aplanulata</taxon>
        <taxon>Hydridae</taxon>
        <taxon>Hydra</taxon>
    </lineage>
</organism>
<reference evidence="3" key="1">
    <citation type="submission" date="2025-08" db="UniProtKB">
        <authorList>
            <consortium name="RefSeq"/>
        </authorList>
    </citation>
    <scope>IDENTIFICATION</scope>
</reference>
<dbReference type="InterPro" id="IPR004875">
    <property type="entry name" value="DDE_SF_endonuclease_dom"/>
</dbReference>
<sequence>MEQDTFIKWLKEVFISKTGQIGGTYILVLDGRTAHITLEALLLCKKHNTILIYLPEHSSHILQSLDRGFYCHVKHAWKEMLTKYNKDSKCKSLGKQNFPPLFKLLYESGKSFTRLHTIAGFQYTCLFPLKKKT</sequence>
<name>A0ABM4BV95_HYDVU</name>
<protein>
    <submittedName>
        <fullName evidence="3">Uncharacterized protein LOC136080393</fullName>
    </submittedName>
</protein>
<dbReference type="GeneID" id="136080393"/>
<dbReference type="Proteomes" id="UP001652625">
    <property type="component" value="Chromosome 05"/>
</dbReference>
<evidence type="ECO:0000313" key="3">
    <source>
        <dbReference type="RefSeq" id="XP_065653082.1"/>
    </source>
</evidence>
<feature type="domain" description="DDE-1" evidence="1">
    <location>
        <begin position="1"/>
        <end position="105"/>
    </location>
</feature>